<organism evidence="2">
    <name type="scientific">Streptomyces avermitilis</name>
    <dbReference type="NCBI Taxonomy" id="33903"/>
    <lineage>
        <taxon>Bacteria</taxon>
        <taxon>Bacillati</taxon>
        <taxon>Actinomycetota</taxon>
        <taxon>Actinomycetes</taxon>
        <taxon>Kitasatosporales</taxon>
        <taxon>Streptomycetaceae</taxon>
        <taxon>Streptomyces</taxon>
    </lineage>
</organism>
<feature type="region of interest" description="Disordered" evidence="1">
    <location>
        <begin position="60"/>
        <end position="105"/>
    </location>
</feature>
<evidence type="ECO:0000313" key="2">
    <source>
        <dbReference type="EMBL" id="BBJ53133.1"/>
    </source>
</evidence>
<dbReference type="EMBL" id="AP019621">
    <property type="protein sequence ID" value="BBJ53133.1"/>
    <property type="molecule type" value="Genomic_DNA"/>
</dbReference>
<feature type="compositionally biased region" description="Low complexity" evidence="1">
    <location>
        <begin position="65"/>
        <end position="75"/>
    </location>
</feature>
<dbReference type="AlphaFoldDB" id="A0A499VFA7"/>
<sequence length="105" mass="10911">MLSTPARCHSQDGINAHVRGSGITCIRPSTGPGAGSPNFRTSSRHARYASSAVTFCSRTDGISDSSTSPVRVSRSPGRRCRVTATSRWRGSKASGSSAEPSISGN</sequence>
<gene>
    <name evidence="2" type="ORF">SAVMC3_57620</name>
</gene>
<feature type="compositionally biased region" description="Polar residues" evidence="1">
    <location>
        <begin position="83"/>
        <end position="105"/>
    </location>
</feature>
<proteinExistence type="predicted"/>
<reference evidence="2" key="1">
    <citation type="submission" date="2019-04" db="EMBL/GenBank/DDBJ databases">
        <title>Draft genome sequences of Streptomyces avermitilis MC3.</title>
        <authorList>
            <person name="Komaki H."/>
            <person name="Tamura T."/>
            <person name="Hosoyama A."/>
        </authorList>
    </citation>
    <scope>NUCLEOTIDE SEQUENCE</scope>
    <source>
        <strain evidence="2">MC3</strain>
    </source>
</reference>
<evidence type="ECO:0000256" key="1">
    <source>
        <dbReference type="SAM" id="MobiDB-lite"/>
    </source>
</evidence>
<protein>
    <submittedName>
        <fullName evidence="2">Uncharacterized protein</fullName>
    </submittedName>
</protein>
<accession>A0A499VFA7</accession>
<name>A0A499VFA7_STRAX</name>